<name>A0ABW7USC2_9ACTN</name>
<sequence>MERARSYRRSRSRSRSRSKRARLVGGLLAGLVTAGGLVGVGTASATEDAAAAVPAHAVTGYWQNFDNGATVQKLRDVQSQYDIIAV</sequence>
<proteinExistence type="predicted"/>
<organism evidence="1 2">
    <name type="scientific">Streptomyces pathocidini</name>
    <dbReference type="NCBI Taxonomy" id="1650571"/>
    <lineage>
        <taxon>Bacteria</taxon>
        <taxon>Bacillati</taxon>
        <taxon>Actinomycetota</taxon>
        <taxon>Actinomycetes</taxon>
        <taxon>Kitasatosporales</taxon>
        <taxon>Streptomycetaceae</taxon>
        <taxon>Streptomyces</taxon>
    </lineage>
</organism>
<protein>
    <submittedName>
        <fullName evidence="1">Chitinase</fullName>
    </submittedName>
</protein>
<accession>A0ABW7USC2</accession>
<feature type="non-terminal residue" evidence="1">
    <location>
        <position position="86"/>
    </location>
</feature>
<gene>
    <name evidence="1" type="ORF">ACH429_15595</name>
</gene>
<comment type="caution">
    <text evidence="1">The sequence shown here is derived from an EMBL/GenBank/DDBJ whole genome shotgun (WGS) entry which is preliminary data.</text>
</comment>
<evidence type="ECO:0000313" key="2">
    <source>
        <dbReference type="Proteomes" id="UP001611548"/>
    </source>
</evidence>
<reference evidence="1 2" key="1">
    <citation type="submission" date="2024-10" db="EMBL/GenBank/DDBJ databases">
        <title>The Natural Products Discovery Center: Release of the First 8490 Sequenced Strains for Exploring Actinobacteria Biosynthetic Diversity.</title>
        <authorList>
            <person name="Kalkreuter E."/>
            <person name="Kautsar S.A."/>
            <person name="Yang D."/>
            <person name="Bader C.D."/>
            <person name="Teijaro C.N."/>
            <person name="Fluegel L."/>
            <person name="Davis C.M."/>
            <person name="Simpson J.R."/>
            <person name="Lauterbach L."/>
            <person name="Steele A.D."/>
            <person name="Gui C."/>
            <person name="Meng S."/>
            <person name="Li G."/>
            <person name="Viehrig K."/>
            <person name="Ye F."/>
            <person name="Su P."/>
            <person name="Kiefer A.F."/>
            <person name="Nichols A."/>
            <person name="Cepeda A.J."/>
            <person name="Yan W."/>
            <person name="Fan B."/>
            <person name="Jiang Y."/>
            <person name="Adhikari A."/>
            <person name="Zheng C.-J."/>
            <person name="Schuster L."/>
            <person name="Cowan T.M."/>
            <person name="Smanski M.J."/>
            <person name="Chevrette M.G."/>
            <person name="De Carvalho L.P.S."/>
            <person name="Shen B."/>
        </authorList>
    </citation>
    <scope>NUCLEOTIDE SEQUENCE [LARGE SCALE GENOMIC DNA]</scope>
    <source>
        <strain evidence="1 2">NPDC020327</strain>
    </source>
</reference>
<keyword evidence="2" id="KW-1185">Reference proteome</keyword>
<evidence type="ECO:0000313" key="1">
    <source>
        <dbReference type="EMBL" id="MFI1965512.1"/>
    </source>
</evidence>
<dbReference type="EMBL" id="JBIRWE010000006">
    <property type="protein sequence ID" value="MFI1965512.1"/>
    <property type="molecule type" value="Genomic_DNA"/>
</dbReference>
<dbReference type="Proteomes" id="UP001611548">
    <property type="component" value="Unassembled WGS sequence"/>
</dbReference>